<evidence type="ECO:0000313" key="2">
    <source>
        <dbReference type="EMBL" id="GAC28424.1"/>
    </source>
</evidence>
<sequence length="302" mass="35466">MDIPIWTYVASMTGYTVFLVLMVAFMCKHLKLTMIWWFLVLLTIPFWSENLHGWFRWSKTLSMLVPVALVIGGTHLSWYYKENKSRVAIFFRGNWPLYIFWFFLSLNILEATFKDLTTGNYFNFAAGLLLAMTIPFPRYKKSKRFFWAVGIKEKNPCFLFFSTAMWNFLYTTWNMAFVYGEHPSYFASSCCILIAAELYPLIKGRPELYIIARVYTLCFHLFLRANGDIFTPVMDSSSWANETVLQNWGIFNLCLHLPFAVWFFWKMRKNGEPPSGKHLPPLISDYQEVKDADKLALANMKM</sequence>
<feature type="transmembrane region" description="Helical" evidence="1">
    <location>
        <begin position="87"/>
        <end position="109"/>
    </location>
</feature>
<comment type="caution">
    <text evidence="2">The sequence shown here is derived from an EMBL/GenBank/DDBJ whole genome shotgun (WGS) entry which is preliminary data.</text>
</comment>
<evidence type="ECO:0000256" key="1">
    <source>
        <dbReference type="SAM" id="Phobius"/>
    </source>
</evidence>
<accession>K6Y6L3</accession>
<feature type="transmembrane region" description="Helical" evidence="1">
    <location>
        <begin position="158"/>
        <end position="179"/>
    </location>
</feature>
<feature type="transmembrane region" description="Helical" evidence="1">
    <location>
        <begin position="121"/>
        <end position="137"/>
    </location>
</feature>
<keyword evidence="3" id="KW-1185">Reference proteome</keyword>
<gene>
    <name evidence="2" type="ORF">GPAL_1560</name>
</gene>
<protein>
    <submittedName>
        <fullName evidence="2">Uncharacterized protein</fullName>
    </submittedName>
</protein>
<keyword evidence="1" id="KW-0812">Transmembrane</keyword>
<dbReference type="RefSeq" id="WP_006010595.1">
    <property type="nucleotide sequence ID" value="NZ_AUAV01000015.1"/>
</dbReference>
<keyword evidence="1" id="KW-0472">Membrane</keyword>
<dbReference type="Proteomes" id="UP000006251">
    <property type="component" value="Unassembled WGS sequence"/>
</dbReference>
<organism evidence="2 3">
    <name type="scientific">Brumicola pallidula DSM 14239 = ACAM 615</name>
    <dbReference type="NCBI Taxonomy" id="1121922"/>
    <lineage>
        <taxon>Bacteria</taxon>
        <taxon>Pseudomonadati</taxon>
        <taxon>Pseudomonadota</taxon>
        <taxon>Gammaproteobacteria</taxon>
        <taxon>Alteromonadales</taxon>
        <taxon>Alteromonadaceae</taxon>
        <taxon>Brumicola</taxon>
    </lineage>
</organism>
<feature type="transmembrane region" description="Helical" evidence="1">
    <location>
        <begin position="245"/>
        <end position="265"/>
    </location>
</feature>
<evidence type="ECO:0000313" key="3">
    <source>
        <dbReference type="Proteomes" id="UP000006251"/>
    </source>
</evidence>
<dbReference type="EMBL" id="BAEQ01000024">
    <property type="protein sequence ID" value="GAC28424.1"/>
    <property type="molecule type" value="Genomic_DNA"/>
</dbReference>
<dbReference type="OrthoDB" id="411176at2"/>
<feature type="transmembrane region" description="Helical" evidence="1">
    <location>
        <begin position="6"/>
        <end position="25"/>
    </location>
</feature>
<proteinExistence type="predicted"/>
<feature type="transmembrane region" description="Helical" evidence="1">
    <location>
        <begin position="60"/>
        <end position="80"/>
    </location>
</feature>
<reference evidence="3" key="1">
    <citation type="journal article" date="2014" name="Environ. Microbiol.">
        <title>Comparative genomics of the marine bacterial genus Glaciecola reveals the high degree of genomic diversity and genomic characteristic for cold adaptation.</title>
        <authorList>
            <person name="Qin Q.L."/>
            <person name="Xie B.B."/>
            <person name="Yu Y."/>
            <person name="Shu Y.L."/>
            <person name="Rong J.C."/>
            <person name="Zhang Y.J."/>
            <person name="Zhao D.L."/>
            <person name="Chen X.L."/>
            <person name="Zhang X.Y."/>
            <person name="Chen B."/>
            <person name="Zhou B.C."/>
            <person name="Zhang Y.Z."/>
        </authorList>
    </citation>
    <scope>NUCLEOTIDE SEQUENCE [LARGE SCALE GENOMIC DNA]</scope>
    <source>
        <strain evidence="3">ACAM 615</strain>
    </source>
</reference>
<dbReference type="AlphaFoldDB" id="K6Y6L3"/>
<keyword evidence="1" id="KW-1133">Transmembrane helix</keyword>
<feature type="transmembrane region" description="Helical" evidence="1">
    <location>
        <begin position="32"/>
        <end position="48"/>
    </location>
</feature>
<name>K6Y6L3_9ALTE</name>